<keyword evidence="1 4" id="KW-0808">Transferase</keyword>
<dbReference type="eggNOG" id="COG1208">
    <property type="taxonomic scope" value="Bacteria"/>
</dbReference>
<keyword evidence="5" id="KW-1185">Reference proteome</keyword>
<reference evidence="4 5" key="1">
    <citation type="journal article" date="2014" name="Genome Announc.">
        <title>Genome Sequence of Gammaproteobacterial Pseudohaliea rubra Type Strain DSM 19751, Isolated from Coastal Seawater of the Mediterranean Sea.</title>
        <authorList>
            <person name="Spring S."/>
            <person name="Fiebig A."/>
            <person name="Riedel T."/>
            <person name="Goker M."/>
            <person name="Klenk H.P."/>
        </authorList>
    </citation>
    <scope>NUCLEOTIDE SEQUENCE [LARGE SCALE GENOMIC DNA]</scope>
    <source>
        <strain evidence="4 5">DSM 19751</strain>
    </source>
</reference>
<dbReference type="STRING" id="1265313.HRUBRA_02585"/>
<dbReference type="InterPro" id="IPR050065">
    <property type="entry name" value="GlmU-like"/>
</dbReference>
<dbReference type="Gene3D" id="3.90.550.10">
    <property type="entry name" value="Spore Coat Polysaccharide Biosynthesis Protein SpsA, Chain A"/>
    <property type="match status" value="1"/>
</dbReference>
<comment type="caution">
    <text evidence="4">The sequence shown here is derived from an EMBL/GenBank/DDBJ whole genome shotgun (WGS) entry which is preliminary data.</text>
</comment>
<evidence type="ECO:0000313" key="4">
    <source>
        <dbReference type="EMBL" id="KGE02858.1"/>
    </source>
</evidence>
<dbReference type="InterPro" id="IPR005835">
    <property type="entry name" value="NTP_transferase_dom"/>
</dbReference>
<dbReference type="Pfam" id="PF00483">
    <property type="entry name" value="NTP_transferase"/>
    <property type="match status" value="1"/>
</dbReference>
<dbReference type="NCBIfam" id="NF045761">
    <property type="entry name" value="NAMPUrTaseMurU"/>
    <property type="match status" value="1"/>
</dbReference>
<dbReference type="PATRIC" id="fig|1265313.6.peg.2549"/>
<dbReference type="InterPro" id="IPR054790">
    <property type="entry name" value="MurU"/>
</dbReference>
<dbReference type="GO" id="GO:0008879">
    <property type="term" value="F:glucose-1-phosphate thymidylyltransferase activity"/>
    <property type="evidence" value="ECO:0007669"/>
    <property type="project" value="UniProtKB-EC"/>
</dbReference>
<dbReference type="InterPro" id="IPR029044">
    <property type="entry name" value="Nucleotide-diphossugar_trans"/>
</dbReference>
<accession>A0A095VP07</accession>
<dbReference type="RefSeq" id="WP_201771601.1">
    <property type="nucleotide sequence ID" value="NZ_KN234783.1"/>
</dbReference>
<dbReference type="CDD" id="cd06422">
    <property type="entry name" value="NTP_transferase_like_1"/>
    <property type="match status" value="1"/>
</dbReference>
<dbReference type="Proteomes" id="UP000029640">
    <property type="component" value="Unassembled WGS sequence"/>
</dbReference>
<evidence type="ECO:0000259" key="3">
    <source>
        <dbReference type="Pfam" id="PF00483"/>
    </source>
</evidence>
<keyword evidence="2 4" id="KW-0548">Nucleotidyltransferase</keyword>
<gene>
    <name evidence="4" type="ORF">HRUBRA_02585</name>
</gene>
<dbReference type="SUPFAM" id="SSF53448">
    <property type="entry name" value="Nucleotide-diphospho-sugar transferases"/>
    <property type="match status" value="1"/>
</dbReference>
<sequence>MVLAAGRGERMRPLTLKTPKPLLAVGGKPLLAHHLERLAAGGIREVVINLSWLGEQIEAYCGDGGAWGLSLLYSREPEPLETAGGIVQALPLLGDAPFLVVNGDVFMDYDVPALAARAADLVPAGAHLLLAENPDHHPGGDFALRGERVAGPAPGEATVTFTGTALYHPAFFAGLAPGARPLRPLFEAAMAAGRLSGERHGGRWVDVGTPERLAALDASLREEAARG</sequence>
<dbReference type="AlphaFoldDB" id="A0A095VP07"/>
<name>A0A095VP07_9GAMM</name>
<feature type="domain" description="Nucleotidyl transferase" evidence="3">
    <location>
        <begin position="1"/>
        <end position="121"/>
    </location>
</feature>
<evidence type="ECO:0000313" key="5">
    <source>
        <dbReference type="Proteomes" id="UP000029640"/>
    </source>
</evidence>
<evidence type="ECO:0000256" key="2">
    <source>
        <dbReference type="ARBA" id="ARBA00022695"/>
    </source>
</evidence>
<protein>
    <submittedName>
        <fullName evidence="4">Glucose-1-phosphate thymidylyltransferase</fullName>
        <ecNumber evidence="4">2.7.7.24</ecNumber>
    </submittedName>
</protein>
<dbReference type="EMBL" id="AUVB01000081">
    <property type="protein sequence ID" value="KGE02858.1"/>
    <property type="molecule type" value="Genomic_DNA"/>
</dbReference>
<dbReference type="PANTHER" id="PTHR43584:SF8">
    <property type="entry name" value="N-ACETYLMURAMATE ALPHA-1-PHOSPHATE URIDYLYLTRANSFERASE"/>
    <property type="match status" value="1"/>
</dbReference>
<dbReference type="PANTHER" id="PTHR43584">
    <property type="entry name" value="NUCLEOTIDYL TRANSFERASE"/>
    <property type="match status" value="1"/>
</dbReference>
<evidence type="ECO:0000256" key="1">
    <source>
        <dbReference type="ARBA" id="ARBA00022679"/>
    </source>
</evidence>
<proteinExistence type="predicted"/>
<organism evidence="4 5">
    <name type="scientific">Pseudohaliea rubra DSM 19751</name>
    <dbReference type="NCBI Taxonomy" id="1265313"/>
    <lineage>
        <taxon>Bacteria</taxon>
        <taxon>Pseudomonadati</taxon>
        <taxon>Pseudomonadota</taxon>
        <taxon>Gammaproteobacteria</taxon>
        <taxon>Cellvibrionales</taxon>
        <taxon>Halieaceae</taxon>
        <taxon>Pseudohaliea</taxon>
    </lineage>
</organism>
<dbReference type="EC" id="2.7.7.24" evidence="4"/>
<dbReference type="HOGENOM" id="CLU_029499_2_1_6"/>